<feature type="domain" description="DUF1214" evidence="1">
    <location>
        <begin position="164"/>
        <end position="199"/>
    </location>
</feature>
<dbReference type="EMBL" id="JAAXPC010000008">
    <property type="protein sequence ID" value="NKY02934.1"/>
    <property type="molecule type" value="Genomic_DNA"/>
</dbReference>
<feature type="domain" description="DUF1214" evidence="1">
    <location>
        <begin position="336"/>
        <end position="385"/>
    </location>
</feature>
<comment type="caution">
    <text evidence="2">The sequence shown here is derived from an EMBL/GenBank/DDBJ whole genome shotgun (WGS) entry which is preliminary data.</text>
</comment>
<dbReference type="Proteomes" id="UP000563898">
    <property type="component" value="Unassembled WGS sequence"/>
</dbReference>
<evidence type="ECO:0000313" key="3">
    <source>
        <dbReference type="Proteomes" id="UP000563898"/>
    </source>
</evidence>
<organism evidence="2 3">
    <name type="scientific">Gordonia polyisoprenivorans</name>
    <dbReference type="NCBI Taxonomy" id="84595"/>
    <lineage>
        <taxon>Bacteria</taxon>
        <taxon>Bacillati</taxon>
        <taxon>Actinomycetota</taxon>
        <taxon>Actinomycetes</taxon>
        <taxon>Mycobacteriales</taxon>
        <taxon>Gordoniaceae</taxon>
        <taxon>Gordonia</taxon>
    </lineage>
</organism>
<sequence length="408" mass="45065">MNGRTLATSALGGFRRARVAWLKVRGKTPDDVAEARVATGKAWEEFCDTLKSAGASIMYPGTPTDPLTQAEGYRYLSRLTRAGLEAFVEYADPRAPVLRRMIHETAKMGSDNPDNYYQNATIDGTLTYRISGTRGTVDYLGFGTQEGNYGQGGQMPTTGYVEASDLQIADDGTFELIVSATRPWPEGQDGNWLPMTADTGLLIVRQTFADRTTEVPADLHIELYDPAVGAGNDQAPPPPEPLTAAQLDAGLGKASLLVAGASMLFAKWAHDFGEHTNELPMFDPEKSTKAGGDPNIIYYHSYWRLRPDEALVIDAEIPECEAWNFQLDNHWLESLDYRHSTIHVNKHTAKYRPDGSVRIVVAHTDPGVPNWLHTTGHDCGGMTFRWIRAQDHPQPRTRVVPVAQVREL</sequence>
<evidence type="ECO:0000259" key="1">
    <source>
        <dbReference type="Pfam" id="PF06742"/>
    </source>
</evidence>
<gene>
    <name evidence="2" type="ORF">HGA05_15295</name>
</gene>
<evidence type="ECO:0000313" key="2">
    <source>
        <dbReference type="EMBL" id="NKY02934.1"/>
    </source>
</evidence>
<name>A0A846WMQ6_9ACTN</name>
<reference evidence="2 3" key="1">
    <citation type="submission" date="2020-04" db="EMBL/GenBank/DDBJ databases">
        <title>MicrobeNet Type strains.</title>
        <authorList>
            <person name="Nicholson A.C."/>
        </authorList>
    </citation>
    <scope>NUCLEOTIDE SEQUENCE [LARGE SCALE GENOMIC DNA]</scope>
    <source>
        <strain evidence="2 3">ATCC BAA-14</strain>
    </source>
</reference>
<dbReference type="InterPro" id="IPR010621">
    <property type="entry name" value="DUF1214"/>
</dbReference>
<accession>A0A846WMQ6</accession>
<dbReference type="Pfam" id="PF06742">
    <property type="entry name" value="DUF1214"/>
    <property type="match status" value="2"/>
</dbReference>
<proteinExistence type="predicted"/>
<dbReference type="RefSeq" id="WP_006371718.1">
    <property type="nucleotide sequence ID" value="NZ_JAAXPC010000008.1"/>
</dbReference>
<dbReference type="AlphaFoldDB" id="A0A846WMQ6"/>
<protein>
    <submittedName>
        <fullName evidence="2">DUF1214 domain-containing protein</fullName>
    </submittedName>
</protein>